<dbReference type="PANTHER" id="PTHR43619:SF2">
    <property type="entry name" value="S-ADENOSYL-L-METHIONINE-DEPENDENT METHYLTRANSFERASES SUPERFAMILY PROTEIN"/>
    <property type="match status" value="1"/>
</dbReference>
<keyword evidence="3 5" id="KW-0808">Transferase</keyword>
<dbReference type="KEGG" id="cak:Caul_1717"/>
<dbReference type="SUPFAM" id="SSF53335">
    <property type="entry name" value="S-adenosyl-L-methionine-dependent methyltransferases"/>
    <property type="match status" value="1"/>
</dbReference>
<evidence type="ECO:0000256" key="3">
    <source>
        <dbReference type="ARBA" id="ARBA00022679"/>
    </source>
</evidence>
<dbReference type="STRING" id="366602.Caul_1717"/>
<accession>B0T3G0</accession>
<dbReference type="Gene3D" id="3.40.50.150">
    <property type="entry name" value="Vaccinia Virus protein VP39"/>
    <property type="match status" value="1"/>
</dbReference>
<dbReference type="NCBIfam" id="TIGR00027">
    <property type="entry name" value="mthyl_TIGR00027"/>
    <property type="match status" value="1"/>
</dbReference>
<dbReference type="PANTHER" id="PTHR43619">
    <property type="entry name" value="S-ADENOSYL-L-METHIONINE-DEPENDENT METHYLTRANSFERASE YKTD-RELATED"/>
    <property type="match status" value="1"/>
</dbReference>
<sequence length="280" mass="30520">MLEREPSRTAWMAAAHRAAHQVLERGFIFSDPLALRILGQDAETVARDAQAHPDRRGMRAFIAARAHLAESALRASVDHRGVSQLVVLGAGLDTFAYRNPLADRLRVFEVDHPATQAWKRRRLNETGIVVPDGVVYAPVDFEREALLDGLAAAGFDPARRTFFMWLGVVPYLTLEAVRATLATIGGLPGGGEVAFDYADPPAALSDEARAAHQARAERVATLGEPWLSYFEQPALHALLTAWGFEEVEDLGPPALAARYWPGVARAIPERGGHVVLARTP</sequence>
<dbReference type="Pfam" id="PF04072">
    <property type="entry name" value="LCM"/>
    <property type="match status" value="1"/>
</dbReference>
<protein>
    <recommendedName>
        <fullName evidence="4">S-adenosyl-L-methionine-dependent methyltransferase</fullName>
        <ecNumber evidence="4">2.1.1.-</ecNumber>
    </recommendedName>
</protein>
<dbReference type="GO" id="GO:0008168">
    <property type="term" value="F:methyltransferase activity"/>
    <property type="evidence" value="ECO:0007669"/>
    <property type="project" value="UniProtKB-UniRule"/>
</dbReference>
<evidence type="ECO:0000313" key="5">
    <source>
        <dbReference type="EMBL" id="ABZ70846.1"/>
    </source>
</evidence>
<reference evidence="5" key="1">
    <citation type="submission" date="2008-01" db="EMBL/GenBank/DDBJ databases">
        <title>Complete sequence of chromosome of Caulobacter sp. K31.</title>
        <authorList>
            <consortium name="US DOE Joint Genome Institute"/>
            <person name="Copeland A."/>
            <person name="Lucas S."/>
            <person name="Lapidus A."/>
            <person name="Barry K."/>
            <person name="Glavina del Rio T."/>
            <person name="Dalin E."/>
            <person name="Tice H."/>
            <person name="Pitluck S."/>
            <person name="Bruce D."/>
            <person name="Goodwin L."/>
            <person name="Thompson L.S."/>
            <person name="Brettin T."/>
            <person name="Detter J.C."/>
            <person name="Han C."/>
            <person name="Schmutz J."/>
            <person name="Larimer F."/>
            <person name="Land M."/>
            <person name="Hauser L."/>
            <person name="Kyrpides N."/>
            <person name="Kim E."/>
            <person name="Stephens C."/>
            <person name="Richardson P."/>
        </authorList>
    </citation>
    <scope>NUCLEOTIDE SEQUENCE [LARGE SCALE GENOMIC DNA]</scope>
    <source>
        <strain evidence="5">K31</strain>
    </source>
</reference>
<keyword evidence="4" id="KW-0949">S-adenosyl-L-methionine</keyword>
<dbReference type="InterPro" id="IPR029063">
    <property type="entry name" value="SAM-dependent_MTases_sf"/>
</dbReference>
<evidence type="ECO:0000256" key="1">
    <source>
        <dbReference type="ARBA" id="ARBA00008138"/>
    </source>
</evidence>
<comment type="function">
    <text evidence="4">Exhibits S-adenosyl-L-methionine-dependent methyltransferase activity.</text>
</comment>
<evidence type="ECO:0000256" key="4">
    <source>
        <dbReference type="RuleBase" id="RU362030"/>
    </source>
</evidence>
<dbReference type="EMBL" id="CP000927">
    <property type="protein sequence ID" value="ABZ70846.1"/>
    <property type="molecule type" value="Genomic_DNA"/>
</dbReference>
<evidence type="ECO:0000256" key="2">
    <source>
        <dbReference type="ARBA" id="ARBA00022603"/>
    </source>
</evidence>
<keyword evidence="2 4" id="KW-0489">Methyltransferase</keyword>
<organism evidence="5">
    <name type="scientific">Caulobacter sp. (strain K31)</name>
    <dbReference type="NCBI Taxonomy" id="366602"/>
    <lineage>
        <taxon>Bacteria</taxon>
        <taxon>Pseudomonadati</taxon>
        <taxon>Pseudomonadota</taxon>
        <taxon>Alphaproteobacteria</taxon>
        <taxon>Caulobacterales</taxon>
        <taxon>Caulobacteraceae</taxon>
        <taxon>Caulobacter</taxon>
    </lineage>
</organism>
<dbReference type="AlphaFoldDB" id="B0T3G0"/>
<dbReference type="GO" id="GO:0032259">
    <property type="term" value="P:methylation"/>
    <property type="evidence" value="ECO:0007669"/>
    <property type="project" value="UniProtKB-KW"/>
</dbReference>
<dbReference type="OrthoDB" id="9800233at2"/>
<dbReference type="EC" id="2.1.1.-" evidence="4"/>
<dbReference type="HOGENOM" id="CLU_056160_3_0_5"/>
<comment type="similarity">
    <text evidence="1 4">Belongs to the UPF0677 family.</text>
</comment>
<proteinExistence type="inferred from homology"/>
<dbReference type="InterPro" id="IPR011610">
    <property type="entry name" value="SAM_mthyl_Trfase_ML2640-like"/>
</dbReference>
<dbReference type="InterPro" id="IPR007213">
    <property type="entry name" value="Ppm1/Ppm2/Tcmp"/>
</dbReference>
<dbReference type="eggNOG" id="COG3315">
    <property type="taxonomic scope" value="Bacteria"/>
</dbReference>
<name>B0T3G0_CAUSK</name>
<gene>
    <name evidence="5" type="ordered locus">Caul_1717</name>
</gene>